<evidence type="ECO:0000313" key="2">
    <source>
        <dbReference type="Proteomes" id="UP001470230"/>
    </source>
</evidence>
<evidence type="ECO:0000313" key="1">
    <source>
        <dbReference type="EMBL" id="KAK8842827.1"/>
    </source>
</evidence>
<dbReference type="Proteomes" id="UP001470230">
    <property type="component" value="Unassembled WGS sequence"/>
</dbReference>
<proteinExistence type="predicted"/>
<reference evidence="1 2" key="1">
    <citation type="submission" date="2024-04" db="EMBL/GenBank/DDBJ databases">
        <title>Tritrichomonas musculus Genome.</title>
        <authorList>
            <person name="Alves-Ferreira E."/>
            <person name="Grigg M."/>
            <person name="Lorenzi H."/>
            <person name="Galac M."/>
        </authorList>
    </citation>
    <scope>NUCLEOTIDE SEQUENCE [LARGE SCALE GENOMIC DNA]</scope>
    <source>
        <strain evidence="1 2">EAF2021</strain>
    </source>
</reference>
<accession>A0ABR2H9F3</accession>
<organism evidence="1 2">
    <name type="scientific">Tritrichomonas musculus</name>
    <dbReference type="NCBI Taxonomy" id="1915356"/>
    <lineage>
        <taxon>Eukaryota</taxon>
        <taxon>Metamonada</taxon>
        <taxon>Parabasalia</taxon>
        <taxon>Tritrichomonadida</taxon>
        <taxon>Tritrichomonadidae</taxon>
        <taxon>Tritrichomonas</taxon>
    </lineage>
</organism>
<sequence>MHRPRTDSNWGTIHVVDDSGQNVAAYTLDRLGRLQEKLGRQKNRRLKKTKAASAVKPTSIITQSMGDGYNVNDLNKISINENIIDENNSHNLNAKQSLNLNLDSKLDLITKEDQNKVKDNNIVDFPLDFFVKDDYFECGDALENFYDVGNMFNDQENLECGSLLYDQF</sequence>
<protein>
    <submittedName>
        <fullName evidence="1">Uncharacterized protein</fullName>
    </submittedName>
</protein>
<keyword evidence="2" id="KW-1185">Reference proteome</keyword>
<name>A0ABR2H9F3_9EUKA</name>
<gene>
    <name evidence="1" type="ORF">M9Y10_025693</name>
</gene>
<dbReference type="EMBL" id="JAPFFF010000037">
    <property type="protein sequence ID" value="KAK8842827.1"/>
    <property type="molecule type" value="Genomic_DNA"/>
</dbReference>
<comment type="caution">
    <text evidence="1">The sequence shown here is derived from an EMBL/GenBank/DDBJ whole genome shotgun (WGS) entry which is preliminary data.</text>
</comment>